<comment type="similarity">
    <text evidence="1 4">Belongs to the glycosyl hydrolase 43 family.</text>
</comment>
<dbReference type="SUPFAM" id="SSF49265">
    <property type="entry name" value="Fibronectin type III"/>
    <property type="match status" value="1"/>
</dbReference>
<proteinExistence type="inferred from homology"/>
<keyword evidence="2 4" id="KW-0378">Hydrolase</keyword>
<evidence type="ECO:0000256" key="2">
    <source>
        <dbReference type="ARBA" id="ARBA00022801"/>
    </source>
</evidence>
<sequence>MTRAAAPTRFANPLDLAYAVQDQSFGPFRRRVNREAADPSVVLFRDRFYLFASMSGGFWHSEDLAGWEFMPTPELPVYDYAPDVRVIDDRVVMCASRRSSPASFYHSEDPLGGRWTEIPGTRGFWDPHLFQDDDGRVYLYQGCSSRTPIDAVEVDRSTFAPLEEPIPVISSDISTRGWERRGESYDASTIRDHPLLKWRLGTGPYIEGPWMTKHDGVYYLQYSAPGTRLNTYADGYYVGKSPLGPFEYAPSSPFSLKPGGFITGAGHGSTFQDRHGNWWHAASMRISVNDIFERRIGIFPAGFDADGTLFSCQEFADYPIRMPDGPAEPRSLVGSSMLLSHGAAVTATSSLAGHGPELITNEDVRDWWVAGSSRSGERLELTLPEGCLVDSIQVNLAEHRWEESKPRPRRKDQVVRLWQRRSLHADPLSTPFLLEGSTDGQTWTVIADTRLDDASRSHAYFPLEQPQALRSVRLTGYEQPYGSPFAVSALRVFGRGAEPLPSPRIGQPERLGPTDVRVTWNHVGDTHGYNVRWGLAPDKLYSCWQVRDTASLDVGALTAGVAYWVAVDSFNTGGVTRGEPVAVEPWPLR</sequence>
<dbReference type="InterPro" id="IPR006710">
    <property type="entry name" value="Glyco_hydro_43"/>
</dbReference>
<dbReference type="EMBL" id="CP078075">
    <property type="protein sequence ID" value="WDM44850.1"/>
    <property type="molecule type" value="Genomic_DNA"/>
</dbReference>
<keyword evidence="3 4" id="KW-0326">Glycosidase</keyword>
<evidence type="ECO:0000256" key="1">
    <source>
        <dbReference type="ARBA" id="ARBA00009865"/>
    </source>
</evidence>
<dbReference type="PANTHER" id="PTHR42812">
    <property type="entry name" value="BETA-XYLOSIDASE"/>
    <property type="match status" value="1"/>
</dbReference>
<keyword evidence="6" id="KW-1185">Reference proteome</keyword>
<reference evidence="5 6" key="1">
    <citation type="submission" date="2021-06" db="EMBL/GenBank/DDBJ databases">
        <title>Genome-based taxonomic framework of Microbacterium strains isolated from marine environment, the description of four new species and reclassification of four preexisting species.</title>
        <authorList>
            <person name="Lee S.D."/>
            <person name="Kim S.-M."/>
            <person name="Byeon Y.-S."/>
            <person name="Yang H.L."/>
            <person name="Kim I.S."/>
        </authorList>
    </citation>
    <scope>NUCLEOTIDE SEQUENCE [LARGE SCALE GENOMIC DNA]</scope>
    <source>
        <strain evidence="5 6">KACC 14465</strain>
    </source>
</reference>
<organism evidence="5 6">
    <name type="scientific">Microbacterium luteolum</name>
    <name type="common">Aureobacterium luteolum</name>
    <dbReference type="NCBI Taxonomy" id="69367"/>
    <lineage>
        <taxon>Bacteria</taxon>
        <taxon>Bacillati</taxon>
        <taxon>Actinomycetota</taxon>
        <taxon>Actinomycetes</taxon>
        <taxon>Micrococcales</taxon>
        <taxon>Microbacteriaceae</taxon>
        <taxon>Microbacterium</taxon>
    </lineage>
</organism>
<dbReference type="Gene3D" id="2.115.10.20">
    <property type="entry name" value="Glycosyl hydrolase domain, family 43"/>
    <property type="match status" value="1"/>
</dbReference>
<dbReference type="InterPro" id="IPR008979">
    <property type="entry name" value="Galactose-bd-like_sf"/>
</dbReference>
<name>A0ABY7XRP2_MICLT</name>
<dbReference type="SUPFAM" id="SSF75005">
    <property type="entry name" value="Arabinanase/levansucrase/invertase"/>
    <property type="match status" value="1"/>
</dbReference>
<dbReference type="Gene3D" id="2.60.120.260">
    <property type="entry name" value="Galactose-binding domain-like"/>
    <property type="match status" value="1"/>
</dbReference>
<evidence type="ECO:0000256" key="3">
    <source>
        <dbReference type="ARBA" id="ARBA00023295"/>
    </source>
</evidence>
<dbReference type="InterPro" id="IPR051795">
    <property type="entry name" value="Glycosyl_Hydrlase_43"/>
</dbReference>
<dbReference type="CDD" id="cd08982">
    <property type="entry name" value="GH43-like"/>
    <property type="match status" value="1"/>
</dbReference>
<dbReference type="Proteomes" id="UP001215097">
    <property type="component" value="Chromosome"/>
</dbReference>
<dbReference type="InterPro" id="IPR023296">
    <property type="entry name" value="Glyco_hydro_beta-prop_sf"/>
</dbReference>
<evidence type="ECO:0000256" key="4">
    <source>
        <dbReference type="RuleBase" id="RU361187"/>
    </source>
</evidence>
<evidence type="ECO:0000313" key="6">
    <source>
        <dbReference type="Proteomes" id="UP001215097"/>
    </source>
</evidence>
<dbReference type="Pfam" id="PF04616">
    <property type="entry name" value="Glyco_hydro_43"/>
    <property type="match status" value="1"/>
</dbReference>
<dbReference type="SUPFAM" id="SSF49785">
    <property type="entry name" value="Galactose-binding domain-like"/>
    <property type="match status" value="1"/>
</dbReference>
<evidence type="ECO:0000313" key="5">
    <source>
        <dbReference type="EMBL" id="WDM44850.1"/>
    </source>
</evidence>
<dbReference type="RefSeq" id="WP_282215002.1">
    <property type="nucleotide sequence ID" value="NZ_BAAAUN010000001.1"/>
</dbReference>
<accession>A0ABY7XRP2</accession>
<gene>
    <name evidence="5" type="ORF">KV395_17050</name>
</gene>
<dbReference type="InterPro" id="IPR036116">
    <property type="entry name" value="FN3_sf"/>
</dbReference>
<dbReference type="PANTHER" id="PTHR42812:SF12">
    <property type="entry name" value="BETA-XYLOSIDASE-RELATED"/>
    <property type="match status" value="1"/>
</dbReference>
<protein>
    <submittedName>
        <fullName evidence="5">Family 43 glycosylhydrolase</fullName>
    </submittedName>
</protein>